<keyword evidence="3" id="KW-1185">Reference proteome</keyword>
<protein>
    <submittedName>
        <fullName evidence="2">Uncharacterized protein</fullName>
    </submittedName>
</protein>
<sequence length="172" mass="18639">MGAFMWTITTVAAVTFSQVESRYLLCRENCEVKFAQRLGHSAGHHPPPTPALPGTVYSKDTLQEILKEKLDLRSLANSWIQSGFAPPGVEAEKIKLEGAVTSLQAELGAHTDISQEVITRRPSENPVNTAYEPVSRGTDVGLSMQTMLLPLLLGCASGGVVSHLYRGRFASM</sequence>
<gene>
    <name evidence="2" type="ORF">CYMTET_7423</name>
</gene>
<reference evidence="2 3" key="1">
    <citation type="journal article" date="2015" name="Genome Biol. Evol.">
        <title>Comparative Genomics of a Bacterivorous Green Alga Reveals Evolutionary Causalities and Consequences of Phago-Mixotrophic Mode of Nutrition.</title>
        <authorList>
            <person name="Burns J.A."/>
            <person name="Paasch A."/>
            <person name="Narechania A."/>
            <person name="Kim E."/>
        </authorList>
    </citation>
    <scope>NUCLEOTIDE SEQUENCE [LARGE SCALE GENOMIC DNA]</scope>
    <source>
        <strain evidence="2 3">PLY_AMNH</strain>
    </source>
</reference>
<feature type="chain" id="PRO_5041940041" evidence="1">
    <location>
        <begin position="22"/>
        <end position="172"/>
    </location>
</feature>
<evidence type="ECO:0000313" key="3">
    <source>
        <dbReference type="Proteomes" id="UP001190700"/>
    </source>
</evidence>
<organism evidence="2 3">
    <name type="scientific">Cymbomonas tetramitiformis</name>
    <dbReference type="NCBI Taxonomy" id="36881"/>
    <lineage>
        <taxon>Eukaryota</taxon>
        <taxon>Viridiplantae</taxon>
        <taxon>Chlorophyta</taxon>
        <taxon>Pyramimonadophyceae</taxon>
        <taxon>Pyramimonadales</taxon>
        <taxon>Pyramimonadaceae</taxon>
        <taxon>Cymbomonas</taxon>
    </lineage>
</organism>
<dbReference type="EMBL" id="LGRX02002062">
    <property type="protein sequence ID" value="KAK3284950.1"/>
    <property type="molecule type" value="Genomic_DNA"/>
</dbReference>
<dbReference type="AlphaFoldDB" id="A0AAE0GV12"/>
<proteinExistence type="predicted"/>
<name>A0AAE0GV12_9CHLO</name>
<dbReference type="Proteomes" id="UP001190700">
    <property type="component" value="Unassembled WGS sequence"/>
</dbReference>
<feature type="signal peptide" evidence="1">
    <location>
        <begin position="1"/>
        <end position="21"/>
    </location>
</feature>
<comment type="caution">
    <text evidence="2">The sequence shown here is derived from an EMBL/GenBank/DDBJ whole genome shotgun (WGS) entry which is preliminary data.</text>
</comment>
<keyword evidence="1" id="KW-0732">Signal</keyword>
<evidence type="ECO:0000313" key="2">
    <source>
        <dbReference type="EMBL" id="KAK3284950.1"/>
    </source>
</evidence>
<evidence type="ECO:0000256" key="1">
    <source>
        <dbReference type="SAM" id="SignalP"/>
    </source>
</evidence>
<accession>A0AAE0GV12</accession>